<dbReference type="InterPro" id="IPR001753">
    <property type="entry name" value="Enoyl-CoA_hydra/iso"/>
</dbReference>
<organism evidence="3 4">
    <name type="scientific">Aquimonas voraii</name>
    <dbReference type="NCBI Taxonomy" id="265719"/>
    <lineage>
        <taxon>Bacteria</taxon>
        <taxon>Pseudomonadati</taxon>
        <taxon>Pseudomonadota</taxon>
        <taxon>Gammaproteobacteria</taxon>
        <taxon>Lysobacterales</taxon>
        <taxon>Lysobacteraceae</taxon>
        <taxon>Aquimonas</taxon>
    </lineage>
</organism>
<dbReference type="Proteomes" id="UP000199603">
    <property type="component" value="Unassembled WGS sequence"/>
</dbReference>
<dbReference type="GO" id="GO:0006635">
    <property type="term" value="P:fatty acid beta-oxidation"/>
    <property type="evidence" value="ECO:0007669"/>
    <property type="project" value="TreeGrafter"/>
</dbReference>
<dbReference type="AlphaFoldDB" id="A0A1G6U7L0"/>
<dbReference type="EMBL" id="FNAG01000002">
    <property type="protein sequence ID" value="SDD37194.1"/>
    <property type="molecule type" value="Genomic_DNA"/>
</dbReference>
<reference evidence="3 4" key="1">
    <citation type="submission" date="2016-10" db="EMBL/GenBank/DDBJ databases">
        <authorList>
            <person name="de Groot N.N."/>
        </authorList>
    </citation>
    <scope>NUCLEOTIDE SEQUENCE [LARGE SCALE GENOMIC DNA]</scope>
    <source>
        <strain evidence="3 4">DSM 16957</strain>
    </source>
</reference>
<dbReference type="Pfam" id="PF00378">
    <property type="entry name" value="ECH_1"/>
    <property type="match status" value="1"/>
</dbReference>
<dbReference type="CDD" id="cd06558">
    <property type="entry name" value="crotonase-like"/>
    <property type="match status" value="1"/>
</dbReference>
<evidence type="ECO:0000313" key="3">
    <source>
        <dbReference type="EMBL" id="SDD37194.1"/>
    </source>
</evidence>
<gene>
    <name evidence="3" type="ORF">SAMN04488509_102200</name>
</gene>
<dbReference type="OrthoDB" id="8640486at2"/>
<dbReference type="InterPro" id="IPR018376">
    <property type="entry name" value="Enoyl-CoA_hyd/isom_CS"/>
</dbReference>
<keyword evidence="4" id="KW-1185">Reference proteome</keyword>
<dbReference type="PANTHER" id="PTHR11941:SF54">
    <property type="entry name" value="ENOYL-COA HYDRATASE, MITOCHONDRIAL"/>
    <property type="match status" value="1"/>
</dbReference>
<dbReference type="RefSeq" id="WP_091239937.1">
    <property type="nucleotide sequence ID" value="NZ_FNAG01000002.1"/>
</dbReference>
<protein>
    <submittedName>
        <fullName evidence="3">Enoyl-CoA hydratase/carnithine racemase</fullName>
    </submittedName>
</protein>
<dbReference type="InterPro" id="IPR029045">
    <property type="entry name" value="ClpP/crotonase-like_dom_sf"/>
</dbReference>
<proteinExistence type="inferred from homology"/>
<dbReference type="PANTHER" id="PTHR11941">
    <property type="entry name" value="ENOYL-COA HYDRATASE-RELATED"/>
    <property type="match status" value="1"/>
</dbReference>
<dbReference type="Gene3D" id="3.90.226.10">
    <property type="entry name" value="2-enoyl-CoA Hydratase, Chain A, domain 1"/>
    <property type="match status" value="1"/>
</dbReference>
<dbReference type="GO" id="GO:0003824">
    <property type="term" value="F:catalytic activity"/>
    <property type="evidence" value="ECO:0007669"/>
    <property type="project" value="InterPro"/>
</dbReference>
<comment type="similarity">
    <text evidence="1 2">Belongs to the enoyl-CoA hydratase/isomerase family.</text>
</comment>
<evidence type="ECO:0000256" key="2">
    <source>
        <dbReference type="RuleBase" id="RU003707"/>
    </source>
</evidence>
<dbReference type="PROSITE" id="PS00166">
    <property type="entry name" value="ENOYL_COA_HYDRATASE"/>
    <property type="match status" value="1"/>
</dbReference>
<sequence length="253" mass="26948">MLQKISHGRVHELRFDRPPANAFNHALLTALIEAIDAAPGEGAEGLVISGSPGLFSGGLDVPTLLTLDREGVLATWGAFMQVCARLAACPIPVVAALTGHSPAGGAVISLFADYRVMARAGEKGPYRIGLNETQVGLVVPGPIQYALKRLVGERIGERLLVAGEMIESTRAAEIGMVDEVAELDQVIPRAIAWLEAHLSLPRRAMLITRAMSRESLIQAICAPDAIDLGPFIEGWYHPETQGVLKALVARLGK</sequence>
<evidence type="ECO:0000256" key="1">
    <source>
        <dbReference type="ARBA" id="ARBA00005254"/>
    </source>
</evidence>
<accession>A0A1G6U7L0</accession>
<evidence type="ECO:0000313" key="4">
    <source>
        <dbReference type="Proteomes" id="UP000199603"/>
    </source>
</evidence>
<name>A0A1G6U7L0_9GAMM</name>
<dbReference type="SUPFAM" id="SSF52096">
    <property type="entry name" value="ClpP/crotonase"/>
    <property type="match status" value="1"/>
</dbReference>
<dbReference type="STRING" id="265719.SAMN04488509_102200"/>